<organism evidence="2 3">
    <name type="scientific">Kribbella hippodromi</name>
    <dbReference type="NCBI Taxonomy" id="434347"/>
    <lineage>
        <taxon>Bacteria</taxon>
        <taxon>Bacillati</taxon>
        <taxon>Actinomycetota</taxon>
        <taxon>Actinomycetes</taxon>
        <taxon>Propionibacteriales</taxon>
        <taxon>Kribbellaceae</taxon>
        <taxon>Kribbella</taxon>
    </lineage>
</organism>
<keyword evidence="1" id="KW-0732">Signal</keyword>
<name>A0ABN2DBE1_9ACTN</name>
<proteinExistence type="predicted"/>
<accession>A0ABN2DBE1</accession>
<evidence type="ECO:0008006" key="4">
    <source>
        <dbReference type="Google" id="ProtNLM"/>
    </source>
</evidence>
<gene>
    <name evidence="2" type="ORF">GCM10009804_33760</name>
</gene>
<comment type="caution">
    <text evidence="2">The sequence shown here is derived from an EMBL/GenBank/DDBJ whole genome shotgun (WGS) entry which is preliminary data.</text>
</comment>
<evidence type="ECO:0000313" key="3">
    <source>
        <dbReference type="Proteomes" id="UP001501705"/>
    </source>
</evidence>
<keyword evidence="3" id="KW-1185">Reference proteome</keyword>
<reference evidence="2 3" key="1">
    <citation type="journal article" date="2019" name="Int. J. Syst. Evol. Microbiol.">
        <title>The Global Catalogue of Microorganisms (GCM) 10K type strain sequencing project: providing services to taxonomists for standard genome sequencing and annotation.</title>
        <authorList>
            <consortium name="The Broad Institute Genomics Platform"/>
            <consortium name="The Broad Institute Genome Sequencing Center for Infectious Disease"/>
            <person name="Wu L."/>
            <person name="Ma J."/>
        </authorList>
    </citation>
    <scope>NUCLEOTIDE SEQUENCE [LARGE SCALE GENOMIC DNA]</scope>
    <source>
        <strain evidence="2 3">JCM 15572</strain>
    </source>
</reference>
<dbReference type="RefSeq" id="WP_344234492.1">
    <property type="nucleotide sequence ID" value="NZ_BAAAPH010000010.1"/>
</dbReference>
<dbReference type="Proteomes" id="UP001501705">
    <property type="component" value="Unassembled WGS sequence"/>
</dbReference>
<evidence type="ECO:0000256" key="1">
    <source>
        <dbReference type="SAM" id="SignalP"/>
    </source>
</evidence>
<protein>
    <recommendedName>
        <fullName evidence="4">Secreted protein</fullName>
    </recommendedName>
</protein>
<feature type="signal peptide" evidence="1">
    <location>
        <begin position="1"/>
        <end position="29"/>
    </location>
</feature>
<sequence>MHNRVARTLLTLSAVLALLTVGPTSSAFADTIQTGNRVCSMYVNSVGFGAYCSSGVAYIPSGTNPGPPPTWREKLGGKPFIPCRDFEIPQGIRLPKAPEGKSWALRITITDYELDSYNGGPRAHLERAYVAVDDAERAQCPFPDYMKKFWWRFDDTYPAPALQIMPTYTPRVNVPAYFTLTRESSEVLKSDTRTLDPEEMLSGMYDATHNLTMRGMVVNLNIDPGDNTGTFDCKVGITPVDQPDGYDHSKDPYNQLNTCKHIYQKSSADQPDGMYTVKLTITWEVSYWIGKDAGGWKSIGKANVTAVQRLPVQEVQAIGG</sequence>
<evidence type="ECO:0000313" key="2">
    <source>
        <dbReference type="EMBL" id="GAA1574265.1"/>
    </source>
</evidence>
<feature type="chain" id="PRO_5045589785" description="Secreted protein" evidence="1">
    <location>
        <begin position="30"/>
        <end position="320"/>
    </location>
</feature>
<dbReference type="EMBL" id="BAAAPH010000010">
    <property type="protein sequence ID" value="GAA1574265.1"/>
    <property type="molecule type" value="Genomic_DNA"/>
</dbReference>